<dbReference type="InterPro" id="IPR050092">
    <property type="entry name" value="RNase_H"/>
</dbReference>
<dbReference type="InterPro" id="IPR036397">
    <property type="entry name" value="RNaseH_sf"/>
</dbReference>
<reference evidence="13 14" key="1">
    <citation type="journal article" date="2023" name="Microbiol. Spectr.">
        <title>Symbiosis of Carpenter Bees with Uncharacterized Lactic Acid Bacteria Showing NAD Auxotrophy.</title>
        <authorList>
            <person name="Kawasaki S."/>
            <person name="Ozawa K."/>
            <person name="Mori T."/>
            <person name="Yamamoto A."/>
            <person name="Ito M."/>
            <person name="Ohkuma M."/>
            <person name="Sakamoto M."/>
            <person name="Matsutani M."/>
        </authorList>
    </citation>
    <scope>NUCLEOTIDE SEQUENCE [LARGE SCALE GENOMIC DNA]</scope>
    <source>
        <strain evidence="13 14">Kim37-2</strain>
    </source>
</reference>
<keyword evidence="8" id="KW-0255">Endonuclease</keyword>
<comment type="similarity">
    <text evidence="3">Belongs to the RNase H family.</text>
</comment>
<dbReference type="EC" id="3.1.26.4" evidence="5"/>
<dbReference type="PROSITE" id="PS50879">
    <property type="entry name" value="RNASE_H_1"/>
    <property type="match status" value="1"/>
</dbReference>
<evidence type="ECO:0000256" key="10">
    <source>
        <dbReference type="ARBA" id="ARBA00022842"/>
    </source>
</evidence>
<evidence type="ECO:0000256" key="4">
    <source>
        <dbReference type="ARBA" id="ARBA00011245"/>
    </source>
</evidence>
<evidence type="ECO:0000313" key="13">
    <source>
        <dbReference type="EMBL" id="BDR52495.1"/>
    </source>
</evidence>
<dbReference type="PANTHER" id="PTHR10642:SF26">
    <property type="entry name" value="RIBONUCLEASE H1"/>
    <property type="match status" value="1"/>
</dbReference>
<evidence type="ECO:0000256" key="8">
    <source>
        <dbReference type="ARBA" id="ARBA00022759"/>
    </source>
</evidence>
<evidence type="ECO:0000256" key="7">
    <source>
        <dbReference type="ARBA" id="ARBA00022723"/>
    </source>
</evidence>
<dbReference type="InterPro" id="IPR012337">
    <property type="entry name" value="RNaseH-like_sf"/>
</dbReference>
<evidence type="ECO:0000256" key="2">
    <source>
        <dbReference type="ARBA" id="ARBA00001946"/>
    </source>
</evidence>
<dbReference type="InterPro" id="IPR002156">
    <property type="entry name" value="RNaseH_domain"/>
</dbReference>
<gene>
    <name evidence="13" type="ORF">KIM372_04020</name>
</gene>
<keyword evidence="6" id="KW-0540">Nuclease</keyword>
<sequence>MSQNEIVVSTDGSALGNPNGPMGWAWADHGSSACDAGGATNGTNQIGELCAVLQALRTHKSATPLTIQTDSQYAINCSTKWVHGWKKKGWKNAAGQPVKNRELIEAIDREISSRPGPVKFFWVKGHAGDEYNEKVDDLAHGYASAVRRGDKRSYLPLEGWRSLLASPYTKGLKISEEVRLQLKGQQIDPAQADELYQRQSPEQDASDQGTPGPAAGQASSPARHESQAASPAPAQSESREDADDLSETQVLPPVSTDSPEETQVMKPLLSPDQMEDEGPGEQTVVLSPLSQSQDSPLSQQVEDQEPDADEPAEVPTEEPTQASAETSTAESAATSPSRGLTAHGDLTITPPPSASSYFAGQDLHISGSITFEADIDQAGHVHINAPFRLHAIEVQDSNDSQG</sequence>
<comment type="cofactor">
    <cofactor evidence="2">
        <name>Mg(2+)</name>
        <dbReference type="ChEBI" id="CHEBI:18420"/>
    </cofactor>
</comment>
<keyword evidence="7" id="KW-0479">Metal-binding</keyword>
<evidence type="ECO:0000256" key="5">
    <source>
        <dbReference type="ARBA" id="ARBA00012180"/>
    </source>
</evidence>
<evidence type="ECO:0000256" key="6">
    <source>
        <dbReference type="ARBA" id="ARBA00022722"/>
    </source>
</evidence>
<dbReference type="SUPFAM" id="SSF53098">
    <property type="entry name" value="Ribonuclease H-like"/>
    <property type="match status" value="1"/>
</dbReference>
<feature type="region of interest" description="Disordered" evidence="11">
    <location>
        <begin position="1"/>
        <end position="20"/>
    </location>
</feature>
<organism evidence="13 14">
    <name type="scientific">Bombiscardovia nodaiensis</name>
    <dbReference type="NCBI Taxonomy" id="2932181"/>
    <lineage>
        <taxon>Bacteria</taxon>
        <taxon>Bacillati</taxon>
        <taxon>Actinomycetota</taxon>
        <taxon>Actinomycetes</taxon>
        <taxon>Bifidobacteriales</taxon>
        <taxon>Bifidobacteriaceae</taxon>
        <taxon>Bombiscardovia</taxon>
    </lineage>
</organism>
<evidence type="ECO:0000256" key="11">
    <source>
        <dbReference type="SAM" id="MobiDB-lite"/>
    </source>
</evidence>
<comment type="catalytic activity">
    <reaction evidence="1">
        <text>Endonucleolytic cleavage to 5'-phosphomonoester.</text>
        <dbReference type="EC" id="3.1.26.4"/>
    </reaction>
</comment>
<dbReference type="PANTHER" id="PTHR10642">
    <property type="entry name" value="RIBONUCLEASE H1"/>
    <property type="match status" value="1"/>
</dbReference>
<feature type="compositionally biased region" description="Low complexity" evidence="11">
    <location>
        <begin position="317"/>
        <end position="337"/>
    </location>
</feature>
<feature type="compositionally biased region" description="Low complexity" evidence="11">
    <location>
        <begin position="208"/>
        <end position="236"/>
    </location>
</feature>
<evidence type="ECO:0000256" key="9">
    <source>
        <dbReference type="ARBA" id="ARBA00022801"/>
    </source>
</evidence>
<evidence type="ECO:0000256" key="3">
    <source>
        <dbReference type="ARBA" id="ARBA00005300"/>
    </source>
</evidence>
<evidence type="ECO:0000313" key="14">
    <source>
        <dbReference type="Proteomes" id="UP001321766"/>
    </source>
</evidence>
<dbReference type="Gene3D" id="3.30.420.10">
    <property type="entry name" value="Ribonuclease H-like superfamily/Ribonuclease H"/>
    <property type="match status" value="1"/>
</dbReference>
<name>A0ABM8B733_9BIFI</name>
<feature type="compositionally biased region" description="Low complexity" evidence="11">
    <location>
        <begin position="288"/>
        <end position="301"/>
    </location>
</feature>
<feature type="compositionally biased region" description="Polar residues" evidence="11">
    <location>
        <begin position="1"/>
        <end position="12"/>
    </location>
</feature>
<keyword evidence="14" id="KW-1185">Reference proteome</keyword>
<dbReference type="EMBL" id="AP026798">
    <property type="protein sequence ID" value="BDR52495.1"/>
    <property type="molecule type" value="Genomic_DNA"/>
</dbReference>
<keyword evidence="9" id="KW-0378">Hydrolase</keyword>
<feature type="region of interest" description="Disordered" evidence="11">
    <location>
        <begin position="196"/>
        <end position="263"/>
    </location>
</feature>
<comment type="subunit">
    <text evidence="4">Monomer.</text>
</comment>
<dbReference type="InterPro" id="IPR022892">
    <property type="entry name" value="RNaseHI"/>
</dbReference>
<accession>A0ABM8B733</accession>
<dbReference type="CDD" id="cd09278">
    <property type="entry name" value="RNase_HI_prokaryote_like"/>
    <property type="match status" value="1"/>
</dbReference>
<feature type="region of interest" description="Disordered" evidence="11">
    <location>
        <begin position="288"/>
        <end position="359"/>
    </location>
</feature>
<dbReference type="Proteomes" id="UP001321766">
    <property type="component" value="Chromosome"/>
</dbReference>
<evidence type="ECO:0000256" key="1">
    <source>
        <dbReference type="ARBA" id="ARBA00000077"/>
    </source>
</evidence>
<proteinExistence type="inferred from homology"/>
<protein>
    <recommendedName>
        <fullName evidence="5">ribonuclease H</fullName>
        <ecNumber evidence="5">3.1.26.4</ecNumber>
    </recommendedName>
</protein>
<feature type="compositionally biased region" description="Acidic residues" evidence="11">
    <location>
        <begin position="302"/>
        <end position="316"/>
    </location>
</feature>
<feature type="compositionally biased region" description="Polar residues" evidence="11">
    <location>
        <begin position="197"/>
        <end position="207"/>
    </location>
</feature>
<evidence type="ECO:0000259" key="12">
    <source>
        <dbReference type="PROSITE" id="PS50879"/>
    </source>
</evidence>
<feature type="domain" description="RNase H type-1" evidence="12">
    <location>
        <begin position="2"/>
        <end position="144"/>
    </location>
</feature>
<dbReference type="Pfam" id="PF00075">
    <property type="entry name" value="RNase_H"/>
    <property type="match status" value="1"/>
</dbReference>
<keyword evidence="10" id="KW-0460">Magnesium</keyword>